<feature type="compositionally biased region" description="Basic and acidic residues" evidence="1">
    <location>
        <begin position="129"/>
        <end position="139"/>
    </location>
</feature>
<evidence type="ECO:0000313" key="3">
    <source>
        <dbReference type="EMBL" id="SMD16147.1"/>
    </source>
</evidence>
<sequence>MKNKLAGWIIGGLITVSALGLAFGANSLASAAANTEQAAAAAGMMMSNGQMGKMDPEMMNAPEMQKQCEDMMKSTDMQQAMKGMMQQPQMQNMMKQMLASDPAFKQMMVDMVSSSSEQATQPQASESETIDHNAHHTAQ</sequence>
<dbReference type="Proteomes" id="UP000192738">
    <property type="component" value="Unassembled WGS sequence"/>
</dbReference>
<keyword evidence="4" id="KW-1185">Reference proteome</keyword>
<reference evidence="3 4" key="1">
    <citation type="submission" date="2017-04" db="EMBL/GenBank/DDBJ databases">
        <authorList>
            <person name="Afonso C.L."/>
            <person name="Miller P.J."/>
            <person name="Scott M.A."/>
            <person name="Spackman E."/>
            <person name="Goraichik I."/>
            <person name="Dimitrov K.M."/>
            <person name="Suarez D.L."/>
            <person name="Swayne D.E."/>
        </authorList>
    </citation>
    <scope>NUCLEOTIDE SEQUENCE [LARGE SCALE GENOMIC DNA]</scope>
    <source>
        <strain evidence="3 4">DSM 5090</strain>
    </source>
</reference>
<feature type="signal peptide" evidence="2">
    <location>
        <begin position="1"/>
        <end position="31"/>
    </location>
</feature>
<gene>
    <name evidence="3" type="ORF">SAMN04488500_14012</name>
</gene>
<feature type="compositionally biased region" description="Polar residues" evidence="1">
    <location>
        <begin position="112"/>
        <end position="127"/>
    </location>
</feature>
<protein>
    <submittedName>
        <fullName evidence="3">Uncharacterized protein</fullName>
    </submittedName>
</protein>
<feature type="region of interest" description="Disordered" evidence="1">
    <location>
        <begin position="112"/>
        <end position="139"/>
    </location>
</feature>
<dbReference type="RefSeq" id="WP_084578466.1">
    <property type="nucleotide sequence ID" value="NZ_CP155572.1"/>
</dbReference>
<evidence type="ECO:0000256" key="2">
    <source>
        <dbReference type="SAM" id="SignalP"/>
    </source>
</evidence>
<evidence type="ECO:0000256" key="1">
    <source>
        <dbReference type="SAM" id="MobiDB-lite"/>
    </source>
</evidence>
<organism evidence="3 4">
    <name type="scientific">Sporomusa malonica</name>
    <dbReference type="NCBI Taxonomy" id="112901"/>
    <lineage>
        <taxon>Bacteria</taxon>
        <taxon>Bacillati</taxon>
        <taxon>Bacillota</taxon>
        <taxon>Negativicutes</taxon>
        <taxon>Selenomonadales</taxon>
        <taxon>Sporomusaceae</taxon>
        <taxon>Sporomusa</taxon>
    </lineage>
</organism>
<name>A0A1W2F2F7_9FIRM</name>
<dbReference type="AlphaFoldDB" id="A0A1W2F2F7"/>
<evidence type="ECO:0000313" key="4">
    <source>
        <dbReference type="Proteomes" id="UP000192738"/>
    </source>
</evidence>
<keyword evidence="2" id="KW-0732">Signal</keyword>
<feature type="chain" id="PRO_5012484207" evidence="2">
    <location>
        <begin position="32"/>
        <end position="139"/>
    </location>
</feature>
<proteinExistence type="predicted"/>
<accession>A0A1W2F2F7</accession>
<dbReference type="OrthoDB" id="1684730at2"/>
<dbReference type="EMBL" id="FWXI01000040">
    <property type="protein sequence ID" value="SMD16147.1"/>
    <property type="molecule type" value="Genomic_DNA"/>
</dbReference>
<dbReference type="STRING" id="112901.SAMN04488500_14012"/>